<dbReference type="EMBL" id="BK016274">
    <property type="protein sequence ID" value="DAG06548.1"/>
    <property type="molecule type" value="Genomic_DNA"/>
</dbReference>
<organism evidence="2">
    <name type="scientific">Podoviridae sp. ct9H612</name>
    <dbReference type="NCBI Taxonomy" id="2825226"/>
    <lineage>
        <taxon>Viruses</taxon>
        <taxon>Duplodnaviria</taxon>
        <taxon>Heunggongvirae</taxon>
        <taxon>Uroviricota</taxon>
        <taxon>Caudoviricetes</taxon>
    </lineage>
</organism>
<reference evidence="2" key="1">
    <citation type="journal article" date="2021" name="Proc. Natl. Acad. Sci. U.S.A.">
        <title>A Catalog of Tens of Thousands of Viruses from Human Metagenomes Reveals Hidden Associations with Chronic Diseases.</title>
        <authorList>
            <person name="Tisza M.J."/>
            <person name="Buck C.B."/>
        </authorList>
    </citation>
    <scope>NUCLEOTIDE SEQUENCE</scope>
    <source>
        <strain evidence="2">Ct9H612</strain>
    </source>
</reference>
<proteinExistence type="predicted"/>
<name>A0A8S5VIL2_9CAUD</name>
<evidence type="ECO:0000256" key="1">
    <source>
        <dbReference type="SAM" id="MobiDB-lite"/>
    </source>
</evidence>
<feature type="region of interest" description="Disordered" evidence="1">
    <location>
        <begin position="10"/>
        <end position="35"/>
    </location>
</feature>
<evidence type="ECO:0000313" key="2">
    <source>
        <dbReference type="EMBL" id="DAG06548.1"/>
    </source>
</evidence>
<accession>A0A8S5VIL2</accession>
<protein>
    <submittedName>
        <fullName evidence="2">Uncharacterized protein</fullName>
    </submittedName>
</protein>
<sequence>MAYIVIAPKERRKNRPEKGRTMKLRNRRRPRILQV</sequence>